<name>A0A192YBW7_9CAUD</name>
<sequence>MKTLIKVVTVVAAIIAIIVAWDMMSLSIKAQRETAKIQGQCIAKYIATGHERSEIELTPTSCKLK</sequence>
<proteinExistence type="predicted"/>
<protein>
    <submittedName>
        <fullName evidence="1">Uncharacterized protein</fullName>
    </submittedName>
</protein>
<reference evidence="1 2" key="1">
    <citation type="submission" date="2016-04" db="EMBL/GenBank/DDBJ databases">
        <title>Comparative genomics of Morganella phages MP1 and MP2 define new clades among the T4 and T7-like Viruses.</title>
        <authorList>
            <person name="Pinto G."/>
            <person name="Oliveira A."/>
            <person name="Malgorzata L."/>
            <person name="Kropinski A."/>
            <person name="Azeredo J."/>
        </authorList>
    </citation>
    <scope>NUCLEOTIDE SEQUENCE [LARGE SCALE GENOMIC DNA]</scope>
</reference>
<dbReference type="OrthoDB" id="41698at10239"/>
<dbReference type="KEGG" id="vg:29059290"/>
<dbReference type="GeneID" id="29059290"/>
<dbReference type="RefSeq" id="YP_009279972.1">
    <property type="nucleotide sequence ID" value="NC_031020.1"/>
</dbReference>
<evidence type="ECO:0000313" key="1">
    <source>
        <dbReference type="EMBL" id="ANM46640.1"/>
    </source>
</evidence>
<organism evidence="1 2">
    <name type="scientific">Morganella phage vB_MmoM_MP1</name>
    <dbReference type="NCBI Taxonomy" id="1852628"/>
    <lineage>
        <taxon>Viruses</taxon>
        <taxon>Duplodnaviria</taxon>
        <taxon>Heunggongvirae</taxon>
        <taxon>Uroviricota</taxon>
        <taxon>Caudoviricetes</taxon>
        <taxon>Pantevenvirales</taxon>
        <taxon>Straboviridae</taxon>
        <taxon>Gualtarvirus</taxon>
        <taxon>Gualtarvirus mp1</taxon>
    </lineage>
</organism>
<dbReference type="EMBL" id="KX078569">
    <property type="protein sequence ID" value="ANM46640.1"/>
    <property type="molecule type" value="Genomic_DNA"/>
</dbReference>
<evidence type="ECO:0000313" key="2">
    <source>
        <dbReference type="Proteomes" id="UP000203816"/>
    </source>
</evidence>
<dbReference type="Proteomes" id="UP000203816">
    <property type="component" value="Segment"/>
</dbReference>
<keyword evidence="2" id="KW-1185">Reference proteome</keyword>
<accession>A0A192YBW7</accession>
<gene>
    <name evidence="1" type="ORF">MP1_gp0114</name>
</gene>